<feature type="transmembrane region" description="Helical" evidence="1">
    <location>
        <begin position="187"/>
        <end position="204"/>
    </location>
</feature>
<dbReference type="EMBL" id="LGRX02019803">
    <property type="protein sequence ID" value="KAK3258126.1"/>
    <property type="molecule type" value="Genomic_DNA"/>
</dbReference>
<evidence type="ECO:0000256" key="1">
    <source>
        <dbReference type="SAM" id="Phobius"/>
    </source>
</evidence>
<feature type="transmembrane region" description="Helical" evidence="1">
    <location>
        <begin position="295"/>
        <end position="317"/>
    </location>
</feature>
<feature type="non-terminal residue" evidence="2">
    <location>
        <position position="1"/>
    </location>
</feature>
<keyword evidence="1" id="KW-0812">Transmembrane</keyword>
<name>A0AAE0FEY2_9CHLO</name>
<sequence>TNFMYTGEKDVKVANRWVQMMSQYNFTSISLRDDNRSLLEVNISVQVSFPETVPKFARSEANAITFWQKVALNLSDCKDALSANTTATRAFSRTEACTGVFPIDYFRVGLERSTIQYDVEVWDESMQLAEDTLDFGFVNGQSDVTATQNYLSLLMMFLFGSSTAHWMQRAVRAWGWQARKWPTLAQWFAVYTSLLTVMMLPMVLPDLPSAAMVNCCAVVGLRSLGLASYLTFWGMLCSAVNFKIRMTPTAAATSRGSGATDAARCGEHRDGADGKTVEKELVHEMLDYAPFTFRFYLFHTFMWLGTAGAFFMCYFWLFDSFRWQSGLPDMEVSVKDRMIHGTWNQLVANEEWWAFKGTGKILAMWPTLFPLSVMAVHGTYYAVAWLRSVRALRVLPYQLTRQRGGLKSDLLLFTLLHMVIKEALGSRSLTVQLTRTQGQEAGRERDCAYNRPSEKEALKLQCHFEFARGLECPCVPITVVSSNQGFGRGRRARDWEEAKKREVRGRVLLASGTGLEVAARRGKFAQTR</sequence>
<organism evidence="2 3">
    <name type="scientific">Cymbomonas tetramitiformis</name>
    <dbReference type="NCBI Taxonomy" id="36881"/>
    <lineage>
        <taxon>Eukaryota</taxon>
        <taxon>Viridiplantae</taxon>
        <taxon>Chlorophyta</taxon>
        <taxon>Pyramimonadophyceae</taxon>
        <taxon>Pyramimonadales</taxon>
        <taxon>Pyramimonadaceae</taxon>
        <taxon>Cymbomonas</taxon>
    </lineage>
</organism>
<evidence type="ECO:0000313" key="2">
    <source>
        <dbReference type="EMBL" id="KAK3258126.1"/>
    </source>
</evidence>
<feature type="transmembrane region" description="Helical" evidence="1">
    <location>
        <begin position="362"/>
        <end position="383"/>
    </location>
</feature>
<keyword evidence="1" id="KW-0472">Membrane</keyword>
<gene>
    <name evidence="2" type="ORF">CYMTET_32816</name>
</gene>
<evidence type="ECO:0000313" key="3">
    <source>
        <dbReference type="Proteomes" id="UP001190700"/>
    </source>
</evidence>
<keyword evidence="1" id="KW-1133">Transmembrane helix</keyword>
<proteinExistence type="predicted"/>
<dbReference type="Proteomes" id="UP001190700">
    <property type="component" value="Unassembled WGS sequence"/>
</dbReference>
<comment type="caution">
    <text evidence="2">The sequence shown here is derived from an EMBL/GenBank/DDBJ whole genome shotgun (WGS) entry which is preliminary data.</text>
</comment>
<keyword evidence="3" id="KW-1185">Reference proteome</keyword>
<dbReference type="AlphaFoldDB" id="A0AAE0FEY2"/>
<reference evidence="2 3" key="1">
    <citation type="journal article" date="2015" name="Genome Biol. Evol.">
        <title>Comparative Genomics of a Bacterivorous Green Alga Reveals Evolutionary Causalities and Consequences of Phago-Mixotrophic Mode of Nutrition.</title>
        <authorList>
            <person name="Burns J.A."/>
            <person name="Paasch A."/>
            <person name="Narechania A."/>
            <person name="Kim E."/>
        </authorList>
    </citation>
    <scope>NUCLEOTIDE SEQUENCE [LARGE SCALE GENOMIC DNA]</scope>
    <source>
        <strain evidence="2 3">PLY_AMNH</strain>
    </source>
</reference>
<feature type="transmembrane region" description="Helical" evidence="1">
    <location>
        <begin position="210"/>
        <end position="236"/>
    </location>
</feature>
<protein>
    <submittedName>
        <fullName evidence="2">Uncharacterized protein</fullName>
    </submittedName>
</protein>
<accession>A0AAE0FEY2</accession>